<reference evidence="1 2" key="1">
    <citation type="submission" date="2020-07" db="EMBL/GenBank/DDBJ databases">
        <title>Sequencing the genomes of 1000 actinobacteria strains.</title>
        <authorList>
            <person name="Klenk H.-P."/>
        </authorList>
    </citation>
    <scope>NUCLEOTIDE SEQUENCE [LARGE SCALE GENOMIC DNA]</scope>
    <source>
        <strain evidence="1 2">DSM 29531</strain>
    </source>
</reference>
<proteinExistence type="predicted"/>
<dbReference type="Proteomes" id="UP000571817">
    <property type="component" value="Unassembled WGS sequence"/>
</dbReference>
<dbReference type="InterPro" id="IPR037479">
    <property type="entry name" value="Tauto_MSAD"/>
</dbReference>
<dbReference type="InterPro" id="IPR014347">
    <property type="entry name" value="Tautomerase/MIF_sf"/>
</dbReference>
<gene>
    <name evidence="1" type="ORF">HNR15_001872</name>
</gene>
<dbReference type="Pfam" id="PF14552">
    <property type="entry name" value="Tautomerase_2"/>
    <property type="match status" value="1"/>
</dbReference>
<name>A0A853DG17_9MICO</name>
<organism evidence="1 2">
    <name type="scientific">Allobranchiibius huperziae</name>
    <dbReference type="NCBI Taxonomy" id="1874116"/>
    <lineage>
        <taxon>Bacteria</taxon>
        <taxon>Bacillati</taxon>
        <taxon>Actinomycetota</taxon>
        <taxon>Actinomycetes</taxon>
        <taxon>Micrococcales</taxon>
        <taxon>Dermacoccaceae</taxon>
        <taxon>Allobranchiibius</taxon>
    </lineage>
</organism>
<evidence type="ECO:0000313" key="1">
    <source>
        <dbReference type="EMBL" id="NYJ74909.1"/>
    </source>
</evidence>
<dbReference type="PANTHER" id="PTHR38460:SF1">
    <property type="entry name" value="TAUTOMERASE YOLI-RELATED"/>
    <property type="match status" value="1"/>
</dbReference>
<dbReference type="Gene3D" id="3.30.429.10">
    <property type="entry name" value="Macrophage Migration Inhibitory Factor"/>
    <property type="match status" value="1"/>
</dbReference>
<accession>A0A853DG17</accession>
<dbReference type="EMBL" id="JACCFW010000001">
    <property type="protein sequence ID" value="NYJ74909.1"/>
    <property type="molecule type" value="Genomic_DNA"/>
</dbReference>
<evidence type="ECO:0000313" key="2">
    <source>
        <dbReference type="Proteomes" id="UP000571817"/>
    </source>
</evidence>
<evidence type="ECO:0008006" key="3">
    <source>
        <dbReference type="Google" id="ProtNLM"/>
    </source>
</evidence>
<dbReference type="RefSeq" id="WP_179481167.1">
    <property type="nucleotide sequence ID" value="NZ_JACCFW010000001.1"/>
</dbReference>
<protein>
    <recommendedName>
        <fullName evidence="3">Tautomerase</fullName>
    </recommendedName>
</protein>
<dbReference type="SUPFAM" id="SSF55331">
    <property type="entry name" value="Tautomerase/MIF"/>
    <property type="match status" value="1"/>
</dbReference>
<keyword evidence="2" id="KW-1185">Reference proteome</keyword>
<sequence>MPMTKIYLRTGSPVEHRQAISESIHRSLVEVLGIPEDDRYHVFHELDDANLISAPVAFGLERRREAVFIQFYFSQRPAAVLNALYTSVVANLQELAGLQTRDIYLNVVPSPSENWWADGRALDPDTGFDARMDQSRVPGGS</sequence>
<dbReference type="AlphaFoldDB" id="A0A853DG17"/>
<dbReference type="PANTHER" id="PTHR38460">
    <property type="entry name" value="TAUTOMERASE YOLI-RELATED"/>
    <property type="match status" value="1"/>
</dbReference>
<comment type="caution">
    <text evidence="1">The sequence shown here is derived from an EMBL/GenBank/DDBJ whole genome shotgun (WGS) entry which is preliminary data.</text>
</comment>